<keyword evidence="1 2" id="KW-0129">CBS domain</keyword>
<dbReference type="RefSeq" id="WP_152096752.1">
    <property type="nucleotide sequence ID" value="NZ_AP021861.1"/>
</dbReference>
<evidence type="ECO:0000313" key="4">
    <source>
        <dbReference type="EMBL" id="BBO30400.1"/>
    </source>
</evidence>
<reference evidence="5" key="1">
    <citation type="submission" date="2019-10" db="EMBL/GenBank/DDBJ databases">
        <title>Lacipirellula parvula gen. nov., sp. nov., representing a lineage of planctomycetes widespread in freshwater anoxic habitats, and description of the family Lacipirellulaceae.</title>
        <authorList>
            <person name="Dedysh S.N."/>
            <person name="Kulichevskaya I.S."/>
            <person name="Beletsky A.V."/>
            <person name="Rakitin A.L."/>
            <person name="Mardanov A.V."/>
            <person name="Ivanova A.A."/>
            <person name="Saltykova V.X."/>
            <person name="Rijpstra W.I.C."/>
            <person name="Sinninghe Damste J.S."/>
            <person name="Ravin N.V."/>
        </authorList>
    </citation>
    <scope>NUCLEOTIDE SEQUENCE [LARGE SCALE GENOMIC DNA]</scope>
    <source>
        <strain evidence="5">PX69</strain>
    </source>
</reference>
<evidence type="ECO:0000313" key="5">
    <source>
        <dbReference type="Proteomes" id="UP000326837"/>
    </source>
</evidence>
<dbReference type="Gene3D" id="3.10.580.10">
    <property type="entry name" value="CBS-domain"/>
    <property type="match status" value="1"/>
</dbReference>
<protein>
    <recommendedName>
        <fullName evidence="3">CBS domain-containing protein</fullName>
    </recommendedName>
</protein>
<dbReference type="SMART" id="SM00116">
    <property type="entry name" value="CBS"/>
    <property type="match status" value="2"/>
</dbReference>
<name>A0A5K7X1R2_9BACT</name>
<evidence type="ECO:0000259" key="3">
    <source>
        <dbReference type="PROSITE" id="PS51371"/>
    </source>
</evidence>
<keyword evidence="5" id="KW-1185">Reference proteome</keyword>
<accession>A0A5K7X1R2</accession>
<sequence length="157" mass="16904">MSYLSLSTDLITQAYPDESLPVSTDATVGEVLELMRAQRGSCVLICGDDADGCQLEGIFTERDALRWMAAGGETGVNIRLAMTRTPATLPATASVEAGIQLMAQRGFRHLPIVDEQGTPQGVVAVGGIVQYLVEHFPQTIYTLPPEPGKHYEQREGA</sequence>
<feature type="domain" description="CBS" evidence="3">
    <location>
        <begin position="82"/>
        <end position="138"/>
    </location>
</feature>
<dbReference type="EMBL" id="AP021861">
    <property type="protein sequence ID" value="BBO30400.1"/>
    <property type="molecule type" value="Genomic_DNA"/>
</dbReference>
<gene>
    <name evidence="4" type="ORF">PLANPX_0012</name>
</gene>
<dbReference type="PANTHER" id="PTHR43080:SF2">
    <property type="entry name" value="CBS DOMAIN-CONTAINING PROTEIN"/>
    <property type="match status" value="1"/>
</dbReference>
<dbReference type="InterPro" id="IPR000644">
    <property type="entry name" value="CBS_dom"/>
</dbReference>
<dbReference type="Pfam" id="PF00571">
    <property type="entry name" value="CBS"/>
    <property type="match status" value="2"/>
</dbReference>
<evidence type="ECO:0000256" key="1">
    <source>
        <dbReference type="ARBA" id="ARBA00023122"/>
    </source>
</evidence>
<proteinExistence type="predicted"/>
<dbReference type="CDD" id="cd02205">
    <property type="entry name" value="CBS_pair_SF"/>
    <property type="match status" value="1"/>
</dbReference>
<dbReference type="PROSITE" id="PS51371">
    <property type="entry name" value="CBS"/>
    <property type="match status" value="2"/>
</dbReference>
<dbReference type="InterPro" id="IPR051257">
    <property type="entry name" value="Diverse_CBS-Domain"/>
</dbReference>
<dbReference type="AlphaFoldDB" id="A0A5K7X1R2"/>
<dbReference type="SUPFAM" id="SSF54631">
    <property type="entry name" value="CBS-domain pair"/>
    <property type="match status" value="1"/>
</dbReference>
<evidence type="ECO:0000256" key="2">
    <source>
        <dbReference type="PROSITE-ProRule" id="PRU00703"/>
    </source>
</evidence>
<organism evidence="4 5">
    <name type="scientific">Lacipirellula parvula</name>
    <dbReference type="NCBI Taxonomy" id="2650471"/>
    <lineage>
        <taxon>Bacteria</taxon>
        <taxon>Pseudomonadati</taxon>
        <taxon>Planctomycetota</taxon>
        <taxon>Planctomycetia</taxon>
        <taxon>Pirellulales</taxon>
        <taxon>Lacipirellulaceae</taxon>
        <taxon>Lacipirellula</taxon>
    </lineage>
</organism>
<dbReference type="KEGG" id="lpav:PLANPX_0012"/>
<feature type="domain" description="CBS" evidence="3">
    <location>
        <begin position="11"/>
        <end position="74"/>
    </location>
</feature>
<dbReference type="InterPro" id="IPR046342">
    <property type="entry name" value="CBS_dom_sf"/>
</dbReference>
<dbReference type="Proteomes" id="UP000326837">
    <property type="component" value="Chromosome"/>
</dbReference>
<dbReference type="PANTHER" id="PTHR43080">
    <property type="entry name" value="CBS DOMAIN-CONTAINING PROTEIN CBSX3, MITOCHONDRIAL"/>
    <property type="match status" value="1"/>
</dbReference>